<evidence type="ECO:0000313" key="3">
    <source>
        <dbReference type="Proteomes" id="UP001230005"/>
    </source>
</evidence>
<feature type="transmembrane region" description="Helical" evidence="1">
    <location>
        <begin position="126"/>
        <end position="146"/>
    </location>
</feature>
<dbReference type="RefSeq" id="WP_307321753.1">
    <property type="nucleotide sequence ID" value="NZ_JAUSUG010000002.1"/>
</dbReference>
<keyword evidence="1" id="KW-1133">Transmembrane helix</keyword>
<comment type="caution">
    <text evidence="2">The sequence shown here is derived from an EMBL/GenBank/DDBJ whole genome shotgun (WGS) entry which is preliminary data.</text>
</comment>
<feature type="transmembrane region" description="Helical" evidence="1">
    <location>
        <begin position="438"/>
        <end position="461"/>
    </location>
</feature>
<keyword evidence="1" id="KW-0472">Membrane</keyword>
<feature type="transmembrane region" description="Helical" evidence="1">
    <location>
        <begin position="321"/>
        <end position="343"/>
    </location>
</feature>
<feature type="transmembrane region" description="Helical" evidence="1">
    <location>
        <begin position="166"/>
        <end position="191"/>
    </location>
</feature>
<sequence length="463" mass="51353">MEVKSFSIRSTIIIGLIINYLAYFFFPVNVLQWSLFVLSIFAFGMSIIRVSKVPMVIGLVLSLTGTFIILVFDYGLQELINGFLMNLPILSLFLLVPLISIPLKSGGYFNGIQGIMYQWAKYPKKIFFIVTSFLFVIGPVLNIGSLRVVNDMVNRLKLPAPLLAKAYVLGFASVSLWSPYFASIVLIMFYLEVQITQFIPYGITLAFIQLFVGNVIFRNWVKRNKGVVDTSNVQREENAEITVTNKTVGYTKTIQFLVIILGLIVSILTLEFVSGYPVPLLVSLTSLAFPLLWVLVSRTWVAFGNELKIYQYRLGKTSSEVVLLLSAGLFGHAITLTPFANTISTFLYTVADLSILLLAIIIVSVVAILSFIGVHQIIVVPILAMQMDPSVIGVPGELLAVILALAWSVSVMFSPLIASNIMVGQLVNRSSFTVSARWNWVLVLTMVVVGVFYIGVLSMYFSL</sequence>
<keyword evidence="1" id="KW-0812">Transmembrane</keyword>
<reference evidence="2 3" key="1">
    <citation type="submission" date="2023-07" db="EMBL/GenBank/DDBJ databases">
        <title>Genomic Encyclopedia of Type Strains, Phase IV (KMG-IV): sequencing the most valuable type-strain genomes for metagenomic binning, comparative biology and taxonomic classification.</title>
        <authorList>
            <person name="Goeker M."/>
        </authorList>
    </citation>
    <scope>NUCLEOTIDE SEQUENCE [LARGE SCALE GENOMIC DNA]</scope>
    <source>
        <strain evidence="2 3">DSM 9768</strain>
    </source>
</reference>
<evidence type="ECO:0000313" key="2">
    <source>
        <dbReference type="EMBL" id="MDQ0253302.1"/>
    </source>
</evidence>
<feature type="transmembrane region" description="Helical" evidence="1">
    <location>
        <begin position="198"/>
        <end position="217"/>
    </location>
</feature>
<evidence type="ECO:0000256" key="1">
    <source>
        <dbReference type="SAM" id="Phobius"/>
    </source>
</evidence>
<keyword evidence="3" id="KW-1185">Reference proteome</keyword>
<feature type="transmembrane region" description="Helical" evidence="1">
    <location>
        <begin position="254"/>
        <end position="273"/>
    </location>
</feature>
<dbReference type="EMBL" id="JAUSUG010000002">
    <property type="protein sequence ID" value="MDQ0253302.1"/>
    <property type="molecule type" value="Genomic_DNA"/>
</dbReference>
<feature type="transmembrane region" description="Helical" evidence="1">
    <location>
        <begin position="82"/>
        <end position="105"/>
    </location>
</feature>
<feature type="transmembrane region" description="Helical" evidence="1">
    <location>
        <begin position="280"/>
        <end position="301"/>
    </location>
</feature>
<gene>
    <name evidence="2" type="ORF">J2S74_000674</name>
</gene>
<dbReference type="Proteomes" id="UP001230005">
    <property type="component" value="Unassembled WGS sequence"/>
</dbReference>
<protein>
    <submittedName>
        <fullName evidence="2">Uncharacterized protein</fullName>
    </submittedName>
</protein>
<organism evidence="2 3">
    <name type="scientific">Evansella vedderi</name>
    <dbReference type="NCBI Taxonomy" id="38282"/>
    <lineage>
        <taxon>Bacteria</taxon>
        <taxon>Bacillati</taxon>
        <taxon>Bacillota</taxon>
        <taxon>Bacilli</taxon>
        <taxon>Bacillales</taxon>
        <taxon>Bacillaceae</taxon>
        <taxon>Evansella</taxon>
    </lineage>
</organism>
<feature type="transmembrane region" description="Helical" evidence="1">
    <location>
        <begin position="398"/>
        <end position="418"/>
    </location>
</feature>
<feature type="transmembrane region" description="Helical" evidence="1">
    <location>
        <begin position="31"/>
        <end position="48"/>
    </location>
</feature>
<name>A0ABT9ZRD7_9BACI</name>
<feature type="transmembrane region" description="Helical" evidence="1">
    <location>
        <begin position="55"/>
        <end position="76"/>
    </location>
</feature>
<accession>A0ABT9ZRD7</accession>
<feature type="transmembrane region" description="Helical" evidence="1">
    <location>
        <begin position="355"/>
        <end position="378"/>
    </location>
</feature>
<proteinExistence type="predicted"/>